<accession>A0A1M5TBS1</accession>
<organism evidence="1 2">
    <name type="scientific">Wenyingzhuangia marina</name>
    <dbReference type="NCBI Taxonomy" id="1195760"/>
    <lineage>
        <taxon>Bacteria</taxon>
        <taxon>Pseudomonadati</taxon>
        <taxon>Bacteroidota</taxon>
        <taxon>Flavobacteriia</taxon>
        <taxon>Flavobacteriales</taxon>
        <taxon>Flavobacteriaceae</taxon>
        <taxon>Wenyingzhuangia</taxon>
    </lineage>
</organism>
<evidence type="ECO:0000313" key="2">
    <source>
        <dbReference type="Proteomes" id="UP000184109"/>
    </source>
</evidence>
<dbReference type="Proteomes" id="UP000184109">
    <property type="component" value="Unassembled WGS sequence"/>
</dbReference>
<name>A0A1M5TBS1_9FLAO</name>
<gene>
    <name evidence="1" type="ORF">SAMN05444281_0808</name>
</gene>
<sequence>MISNLLKNLAQQQKEGIAKGYLKGIFASQRLHSLVPYSREDENIFFSSAIIFTLKELYPSIPNNLKPIVDDITEQVINCYPYFKNFKGGKTYNFFKTDPMDFFPNGKVMQHFNFFKLADDADDTVYIYLTDPKKKKHEWLKEKLIKHANGTLQWNFHKRTQYKNLRTYAVYFGKKMPIETDACVLTNILLWSSKNKLKVCKQDKDSISYLLRTVTSKDYVNYPYLISPCYPTTAQICYHYSRLIKTTDKHHLLSILRIILIDDIKTILKKPQSFIDEVFYHTSLLNLGIKPNRKLRYQLKDVLNNTNYFYTSIPLMIPKLWARKMQKYKISHFLGLRTRCDGYTTSLLLEYEILYKKITELALETNK</sequence>
<dbReference type="RefSeq" id="WP_073118487.1">
    <property type="nucleotide sequence ID" value="NZ_BMEN01000001.1"/>
</dbReference>
<evidence type="ECO:0000313" key="1">
    <source>
        <dbReference type="EMBL" id="SHH48255.1"/>
    </source>
</evidence>
<dbReference type="AlphaFoldDB" id="A0A1M5TBS1"/>
<dbReference type="OrthoDB" id="1116847at2"/>
<dbReference type="STRING" id="1195760.SAMN05444281_0808"/>
<dbReference type="EMBL" id="FQXQ01000001">
    <property type="protein sequence ID" value="SHH48255.1"/>
    <property type="molecule type" value="Genomic_DNA"/>
</dbReference>
<reference evidence="2" key="1">
    <citation type="submission" date="2016-11" db="EMBL/GenBank/DDBJ databases">
        <authorList>
            <person name="Varghese N."/>
            <person name="Submissions S."/>
        </authorList>
    </citation>
    <scope>NUCLEOTIDE SEQUENCE [LARGE SCALE GENOMIC DNA]</scope>
    <source>
        <strain evidence="2">DSM 100572</strain>
    </source>
</reference>
<keyword evidence="2" id="KW-1185">Reference proteome</keyword>
<protein>
    <submittedName>
        <fullName evidence="1">Uncharacterized protein</fullName>
    </submittedName>
</protein>
<proteinExistence type="predicted"/>